<evidence type="ECO:0000313" key="1">
    <source>
        <dbReference type="EMBL" id="CAA2625912.1"/>
    </source>
</evidence>
<organism evidence="2 3">
    <name type="scientific">Spirodela intermedia</name>
    <name type="common">Intermediate duckweed</name>
    <dbReference type="NCBI Taxonomy" id="51605"/>
    <lineage>
        <taxon>Eukaryota</taxon>
        <taxon>Viridiplantae</taxon>
        <taxon>Streptophyta</taxon>
        <taxon>Embryophyta</taxon>
        <taxon>Tracheophyta</taxon>
        <taxon>Spermatophyta</taxon>
        <taxon>Magnoliopsida</taxon>
        <taxon>Liliopsida</taxon>
        <taxon>Araceae</taxon>
        <taxon>Lemnoideae</taxon>
        <taxon>Spirodela</taxon>
    </lineage>
</organism>
<dbReference type="AlphaFoldDB" id="A0A7I8KW04"/>
<sequence>MKKVGSNSSHNINQSTFSTTYHKIKIVEEDFVELL</sequence>
<evidence type="ECO:0000313" key="3">
    <source>
        <dbReference type="Proteomes" id="UP000663760"/>
    </source>
</evidence>
<dbReference type="EMBL" id="LR746272">
    <property type="protein sequence ID" value="CAA7401979.1"/>
    <property type="molecule type" value="Genomic_DNA"/>
</dbReference>
<name>A0A7I8KW04_SPIIN</name>
<gene>
    <name evidence="1" type="ORF">SI7747_09011635</name>
    <name evidence="2" type="ORF">SI8410_09012657</name>
</gene>
<evidence type="ECO:0000313" key="2">
    <source>
        <dbReference type="EMBL" id="CAA7401979.1"/>
    </source>
</evidence>
<proteinExistence type="predicted"/>
<dbReference type="Proteomes" id="UP000663760">
    <property type="component" value="Chromosome 9"/>
</dbReference>
<protein>
    <submittedName>
        <fullName evidence="2">Uncharacterized protein</fullName>
    </submittedName>
</protein>
<accession>A0A7I8KW04</accession>
<reference evidence="2" key="1">
    <citation type="submission" date="2020-02" db="EMBL/GenBank/DDBJ databases">
        <authorList>
            <person name="Scholz U."/>
            <person name="Mascher M."/>
            <person name="Fiebig A."/>
        </authorList>
    </citation>
    <scope>NUCLEOTIDE SEQUENCE</scope>
</reference>
<keyword evidence="3" id="KW-1185">Reference proteome</keyword>
<dbReference type="EMBL" id="LR743596">
    <property type="protein sequence ID" value="CAA2625912.1"/>
    <property type="molecule type" value="Genomic_DNA"/>
</dbReference>